<accession>A0A437CUE4</accession>
<feature type="region of interest" description="Disordered" evidence="1">
    <location>
        <begin position="59"/>
        <end position="88"/>
    </location>
</feature>
<reference evidence="2 3" key="2">
    <citation type="submission" date="2019-01" db="EMBL/GenBank/DDBJ databases">
        <title>A chromosome length genome reference of the Java medaka (oryzias javanicus).</title>
        <authorList>
            <person name="Herpin A."/>
            <person name="Takehana Y."/>
            <person name="Naruse K."/>
            <person name="Ansai S."/>
            <person name="Kawaguchi M."/>
        </authorList>
    </citation>
    <scope>NUCLEOTIDE SEQUENCE [LARGE SCALE GENOMIC DNA]</scope>
    <source>
        <strain evidence="2">RS831</strain>
        <tissue evidence="2">Whole body</tissue>
    </source>
</reference>
<dbReference type="Proteomes" id="UP000283210">
    <property type="component" value="Chromosome 11"/>
</dbReference>
<evidence type="ECO:0000256" key="1">
    <source>
        <dbReference type="SAM" id="MobiDB-lite"/>
    </source>
</evidence>
<dbReference type="AlphaFoldDB" id="A0A437CUE4"/>
<keyword evidence="3" id="KW-1185">Reference proteome</keyword>
<organism evidence="2 3">
    <name type="scientific">Oryzias javanicus</name>
    <name type="common">Javanese ricefish</name>
    <name type="synonym">Aplocheilus javanicus</name>
    <dbReference type="NCBI Taxonomy" id="123683"/>
    <lineage>
        <taxon>Eukaryota</taxon>
        <taxon>Metazoa</taxon>
        <taxon>Chordata</taxon>
        <taxon>Craniata</taxon>
        <taxon>Vertebrata</taxon>
        <taxon>Euteleostomi</taxon>
        <taxon>Actinopterygii</taxon>
        <taxon>Neopterygii</taxon>
        <taxon>Teleostei</taxon>
        <taxon>Neoteleostei</taxon>
        <taxon>Acanthomorphata</taxon>
        <taxon>Ovalentaria</taxon>
        <taxon>Atherinomorphae</taxon>
        <taxon>Beloniformes</taxon>
        <taxon>Adrianichthyidae</taxon>
        <taxon>Oryziinae</taxon>
        <taxon>Oryzias</taxon>
    </lineage>
</organism>
<protein>
    <submittedName>
        <fullName evidence="2">Uncharacterized protein</fullName>
    </submittedName>
</protein>
<name>A0A437CUE4_ORYJA</name>
<reference evidence="2 3" key="1">
    <citation type="submission" date="2018-11" db="EMBL/GenBank/DDBJ databases">
        <authorList>
            <person name="Lopez-Roques C."/>
            <person name="Donnadieu C."/>
            <person name="Bouchez O."/>
            <person name="Klopp C."/>
            <person name="Cabau C."/>
            <person name="Zahm M."/>
        </authorList>
    </citation>
    <scope>NUCLEOTIDE SEQUENCE [LARGE SCALE GENOMIC DNA]</scope>
    <source>
        <strain evidence="2">RS831</strain>
        <tissue evidence="2">Whole body</tissue>
    </source>
</reference>
<proteinExistence type="predicted"/>
<evidence type="ECO:0000313" key="2">
    <source>
        <dbReference type="EMBL" id="RVE66582.1"/>
    </source>
</evidence>
<gene>
    <name evidence="2" type="ORF">OJAV_G00108700</name>
</gene>
<sequence length="88" mass="9161">MVLQPDPRPVPRRCRTAAAGARVWTGASGLQAAGLTGCCGSPPAVEPVASECCSPVGRRLPAGSGATEQNRRPLNPGFWHDYTSSTRS</sequence>
<dbReference type="EMBL" id="CM012447">
    <property type="protein sequence ID" value="RVE66582.1"/>
    <property type="molecule type" value="Genomic_DNA"/>
</dbReference>
<evidence type="ECO:0000313" key="3">
    <source>
        <dbReference type="Proteomes" id="UP000283210"/>
    </source>
</evidence>